<dbReference type="CDD" id="cd01190">
    <property type="entry name" value="INT_StrepXerD_C_like"/>
    <property type="match status" value="1"/>
</dbReference>
<gene>
    <name evidence="6" type="primary">xerD_1</name>
    <name evidence="6" type="ORF">NCTC12958_00366</name>
</gene>
<evidence type="ECO:0000313" key="6">
    <source>
        <dbReference type="EMBL" id="SQF24195.1"/>
    </source>
</evidence>
<organism evidence="6 7">
    <name type="scientific">Streptococcus thermophilus</name>
    <dbReference type="NCBI Taxonomy" id="1308"/>
    <lineage>
        <taxon>Bacteria</taxon>
        <taxon>Bacillati</taxon>
        <taxon>Bacillota</taxon>
        <taxon>Bacilli</taxon>
        <taxon>Lactobacillales</taxon>
        <taxon>Streptococcaceae</taxon>
        <taxon>Streptococcus</taxon>
    </lineage>
</organism>
<proteinExistence type="inferred from homology"/>
<evidence type="ECO:0000256" key="4">
    <source>
        <dbReference type="ARBA" id="ARBA00023172"/>
    </source>
</evidence>
<comment type="function">
    <text evidence="5">Putative tyrosine recombinase. Not involved in the cutting and rejoining of the recombining DNA molecules on dif(SL) site.</text>
</comment>
<keyword evidence="1 5" id="KW-0963">Cytoplasm</keyword>
<dbReference type="AlphaFoldDB" id="A0A2X3UGW6"/>
<dbReference type="Gene3D" id="1.10.443.10">
    <property type="entry name" value="Intergrase catalytic core"/>
    <property type="match status" value="1"/>
</dbReference>
<sequence length="257" mass="29253">MTLHMTISSFQKQLTTQITDFLARKTISDSSKQAYAYDLKQFVNCLPGRVDQTSLKLYENQLKEWKPSVQKRKRSAVNQFLLYLYQKGELEEFFKLSETAPLPSQQEELEIFDLSSLYEGQEGPGKLACLFILELGLLPSEILELKWEDIDLDFGVVTVAKGSTKRVLRLDGALKELLFGIKNDNSQGLILSKAFTRQWLYKQIQSYVGGCGLSGVTAQVLRQQYILRQIEKGTGAFELARLLGLKSPVTLEKYYKT</sequence>
<dbReference type="NCBIfam" id="NF002685">
    <property type="entry name" value="PRK02436.1"/>
    <property type="match status" value="1"/>
</dbReference>
<dbReference type="GO" id="GO:0003677">
    <property type="term" value="F:DNA binding"/>
    <property type="evidence" value="ECO:0007669"/>
    <property type="project" value="UniProtKB-UniRule"/>
</dbReference>
<dbReference type="HAMAP" id="MF_01817">
    <property type="entry name" value="Recomb_XerD_like"/>
    <property type="match status" value="1"/>
</dbReference>
<evidence type="ECO:0000256" key="2">
    <source>
        <dbReference type="ARBA" id="ARBA00022908"/>
    </source>
</evidence>
<reference evidence="6 7" key="1">
    <citation type="submission" date="2018-06" db="EMBL/GenBank/DDBJ databases">
        <authorList>
            <consortium name="Pathogen Informatics"/>
            <person name="Doyle S."/>
        </authorList>
    </citation>
    <scope>NUCLEOTIDE SEQUENCE [LARGE SCALE GENOMIC DNA]</scope>
    <source>
        <strain evidence="6 7">NCTC12958</strain>
    </source>
</reference>
<dbReference type="InterPro" id="IPR044068">
    <property type="entry name" value="CB"/>
</dbReference>
<name>A0A2X3UGW6_STRTR</name>
<evidence type="ECO:0000256" key="1">
    <source>
        <dbReference type="ARBA" id="ARBA00022490"/>
    </source>
</evidence>
<dbReference type="GO" id="GO:0006313">
    <property type="term" value="P:DNA transposition"/>
    <property type="evidence" value="ECO:0007669"/>
    <property type="project" value="UniProtKB-UniRule"/>
</dbReference>
<feature type="active site" description="O-(3'-phospho-DNA)-tyrosine intermediate" evidence="5">
    <location>
        <position position="254"/>
    </location>
</feature>
<dbReference type="SUPFAM" id="SSF56349">
    <property type="entry name" value="DNA breaking-rejoining enzymes"/>
    <property type="match status" value="1"/>
</dbReference>
<dbReference type="InterPro" id="IPR010998">
    <property type="entry name" value="Integrase_recombinase_N"/>
</dbReference>
<evidence type="ECO:0000256" key="5">
    <source>
        <dbReference type="HAMAP-Rule" id="MF_01817"/>
    </source>
</evidence>
<keyword evidence="2 5" id="KW-0229">DNA integration</keyword>
<evidence type="ECO:0000256" key="3">
    <source>
        <dbReference type="ARBA" id="ARBA00023125"/>
    </source>
</evidence>
<keyword evidence="3 5" id="KW-0238">DNA-binding</keyword>
<dbReference type="Gene3D" id="1.10.150.130">
    <property type="match status" value="1"/>
</dbReference>
<dbReference type="Proteomes" id="UP000249634">
    <property type="component" value="Chromosome 1"/>
</dbReference>
<dbReference type="Pfam" id="PF00589">
    <property type="entry name" value="Phage_integrase"/>
    <property type="match status" value="1"/>
</dbReference>
<evidence type="ECO:0000313" key="7">
    <source>
        <dbReference type="Proteomes" id="UP000249634"/>
    </source>
</evidence>
<dbReference type="PROSITE" id="PS51898">
    <property type="entry name" value="TYR_RECOMBINASE"/>
    <property type="match status" value="1"/>
</dbReference>
<dbReference type="InterPro" id="IPR013762">
    <property type="entry name" value="Integrase-like_cat_sf"/>
</dbReference>
<dbReference type="EMBL" id="LS483339">
    <property type="protein sequence ID" value="SQF24195.1"/>
    <property type="molecule type" value="Genomic_DNA"/>
</dbReference>
<dbReference type="PROSITE" id="PS51900">
    <property type="entry name" value="CB"/>
    <property type="match status" value="1"/>
</dbReference>
<keyword evidence="4 5" id="KW-0233">DNA recombination</keyword>
<comment type="subcellular location">
    <subcellularLocation>
        <location evidence="5">Cytoplasm</location>
    </subcellularLocation>
</comment>
<dbReference type="GO" id="GO:0009037">
    <property type="term" value="F:tyrosine-based site-specific recombinase activity"/>
    <property type="evidence" value="ECO:0007669"/>
    <property type="project" value="UniProtKB-UniRule"/>
</dbReference>
<accession>A0A2X3UGW6</accession>
<dbReference type="InterPro" id="IPR011010">
    <property type="entry name" value="DNA_brk_join_enz"/>
</dbReference>
<protein>
    <recommendedName>
        <fullName evidence="5">Tyrosine recombinase XerD-like</fullName>
    </recommendedName>
</protein>
<dbReference type="GO" id="GO:0005737">
    <property type="term" value="C:cytoplasm"/>
    <property type="evidence" value="ECO:0007669"/>
    <property type="project" value="UniProtKB-SubCell"/>
</dbReference>
<dbReference type="InterPro" id="IPR002104">
    <property type="entry name" value="Integrase_catalytic"/>
</dbReference>
<comment type="similarity">
    <text evidence="5">Belongs to the 'phage' integrase family. XerD-like subfamily.</text>
</comment>
<dbReference type="InterPro" id="IPR020876">
    <property type="entry name" value="Tyrosine_recombinase_XerD-like"/>
</dbReference>